<dbReference type="Proteomes" id="UP000784128">
    <property type="component" value="Unassembled WGS sequence"/>
</dbReference>
<sequence>MGHNTKMLDLKFAKLVWVLPCSAVGLVLTAVLLVAGAKVSWSSGALEVTFRDSLADCGRRARDLSCRGIVFGHVILAVTREELAIIGAHERIHVQQYERWGPLFFLAYGTSSLLQLIHRRSPYWHNHFEIQARERSK</sequence>
<dbReference type="RefSeq" id="WP_214296209.1">
    <property type="nucleotide sequence ID" value="NZ_JAHDYS010000001.1"/>
</dbReference>
<accession>A0ABS5U4C5</accession>
<name>A0ABS5U4C5_9BACT</name>
<proteinExistence type="predicted"/>
<protein>
    <recommendedName>
        <fullName evidence="3">Peptidase M48 domain-containing protein</fullName>
    </recommendedName>
</protein>
<gene>
    <name evidence="1" type="ORF">KJB30_01835</name>
</gene>
<organism evidence="1 2">
    <name type="scientific">Pelotalea chapellei</name>
    <dbReference type="NCBI Taxonomy" id="44671"/>
    <lineage>
        <taxon>Bacteria</taxon>
        <taxon>Pseudomonadati</taxon>
        <taxon>Thermodesulfobacteriota</taxon>
        <taxon>Desulfuromonadia</taxon>
        <taxon>Geobacterales</taxon>
        <taxon>Geobacteraceae</taxon>
        <taxon>Pelotalea</taxon>
    </lineage>
</organism>
<keyword evidence="2" id="KW-1185">Reference proteome</keyword>
<dbReference type="EMBL" id="JAHDYS010000001">
    <property type="protein sequence ID" value="MBT1070515.1"/>
    <property type="molecule type" value="Genomic_DNA"/>
</dbReference>
<evidence type="ECO:0008006" key="3">
    <source>
        <dbReference type="Google" id="ProtNLM"/>
    </source>
</evidence>
<reference evidence="1 2" key="1">
    <citation type="submission" date="2021-05" db="EMBL/GenBank/DDBJ databases">
        <title>The draft genome of Geobacter chapellei DSM 13688.</title>
        <authorList>
            <person name="Xu Z."/>
            <person name="Masuda Y."/>
            <person name="Itoh H."/>
            <person name="Senoo K."/>
        </authorList>
    </citation>
    <scope>NUCLEOTIDE SEQUENCE [LARGE SCALE GENOMIC DNA]</scope>
    <source>
        <strain evidence="1 2">DSM 13688</strain>
    </source>
</reference>
<evidence type="ECO:0000313" key="2">
    <source>
        <dbReference type="Proteomes" id="UP000784128"/>
    </source>
</evidence>
<comment type="caution">
    <text evidence="1">The sequence shown here is derived from an EMBL/GenBank/DDBJ whole genome shotgun (WGS) entry which is preliminary data.</text>
</comment>
<evidence type="ECO:0000313" key="1">
    <source>
        <dbReference type="EMBL" id="MBT1070515.1"/>
    </source>
</evidence>